<comment type="caution">
    <text evidence="1">The sequence shown here is derived from an EMBL/GenBank/DDBJ whole genome shotgun (WGS) entry which is preliminary data.</text>
</comment>
<reference evidence="1" key="1">
    <citation type="submission" date="2023-06" db="EMBL/GenBank/DDBJ databases">
        <title>Genome-scale phylogeny and comparative genomics of the fungal order Sordariales.</title>
        <authorList>
            <consortium name="Lawrence Berkeley National Laboratory"/>
            <person name="Hensen N."/>
            <person name="Bonometti L."/>
            <person name="Westerberg I."/>
            <person name="Brannstrom I.O."/>
            <person name="Guillou S."/>
            <person name="Cros-Aarteil S."/>
            <person name="Calhoun S."/>
            <person name="Haridas S."/>
            <person name="Kuo A."/>
            <person name="Mondo S."/>
            <person name="Pangilinan J."/>
            <person name="Riley R."/>
            <person name="LaButti K."/>
            <person name="Andreopoulos B."/>
            <person name="Lipzen A."/>
            <person name="Chen C."/>
            <person name="Yanf M."/>
            <person name="Daum C."/>
            <person name="Ng V."/>
            <person name="Clum A."/>
            <person name="Steindorff A."/>
            <person name="Ohm R."/>
            <person name="Martin F."/>
            <person name="Silar P."/>
            <person name="Natvig D."/>
            <person name="Lalanne C."/>
            <person name="Gautier V."/>
            <person name="Ament-velasquez S.L."/>
            <person name="Kruys A."/>
            <person name="Hutchinson M.I."/>
            <person name="Powell A.J."/>
            <person name="Barry K."/>
            <person name="Miller A.N."/>
            <person name="Grigoriev I.V."/>
            <person name="Debuchy R."/>
            <person name="Gladieux P."/>
            <person name="Thoren M.H."/>
            <person name="Johannesson H."/>
        </authorList>
    </citation>
    <scope>NUCLEOTIDE SEQUENCE</scope>
    <source>
        <strain evidence="1">SMH3187-1</strain>
    </source>
</reference>
<accession>A0AA40EGW1</accession>
<dbReference type="Proteomes" id="UP001172155">
    <property type="component" value="Unassembled WGS sequence"/>
</dbReference>
<proteinExistence type="predicted"/>
<evidence type="ECO:0000313" key="1">
    <source>
        <dbReference type="EMBL" id="KAK0738082.1"/>
    </source>
</evidence>
<sequence>MANYHEILVWAEATSCPQAALSLAPGSSNLLGQVIWRHEGATAGLHVPSPPWQHSARKPFDRFLLGPQETAQACYAKQRWFLFLTMAVDGCGYLLRRRRRTSPPAAASSSRPALPHSSPSLSCVLPAASECVQRRVAEPAKKYDPLGVISRAVWCDRPLFLALAP</sequence>
<gene>
    <name evidence="1" type="ORF">B0T18DRAFT_492147</name>
</gene>
<dbReference type="EMBL" id="JAUKUD010000007">
    <property type="protein sequence ID" value="KAK0738082.1"/>
    <property type="molecule type" value="Genomic_DNA"/>
</dbReference>
<evidence type="ECO:0000313" key="2">
    <source>
        <dbReference type="Proteomes" id="UP001172155"/>
    </source>
</evidence>
<organism evidence="1 2">
    <name type="scientific">Schizothecium vesticola</name>
    <dbReference type="NCBI Taxonomy" id="314040"/>
    <lineage>
        <taxon>Eukaryota</taxon>
        <taxon>Fungi</taxon>
        <taxon>Dikarya</taxon>
        <taxon>Ascomycota</taxon>
        <taxon>Pezizomycotina</taxon>
        <taxon>Sordariomycetes</taxon>
        <taxon>Sordariomycetidae</taxon>
        <taxon>Sordariales</taxon>
        <taxon>Schizotheciaceae</taxon>
        <taxon>Schizothecium</taxon>
    </lineage>
</organism>
<keyword evidence="2" id="KW-1185">Reference proteome</keyword>
<dbReference type="AlphaFoldDB" id="A0AA40EGW1"/>
<name>A0AA40EGW1_9PEZI</name>
<protein>
    <submittedName>
        <fullName evidence="1">Uncharacterized protein</fullName>
    </submittedName>
</protein>